<dbReference type="Pfam" id="PF03495">
    <property type="entry name" value="Binary_toxB"/>
    <property type="match status" value="1"/>
</dbReference>
<protein>
    <submittedName>
        <fullName evidence="3">Vip1Da1-like protein</fullName>
    </submittedName>
</protein>
<organism evidence="3">
    <name type="scientific">Bacillus thuringiensis</name>
    <dbReference type="NCBI Taxonomy" id="1428"/>
    <lineage>
        <taxon>Bacteria</taxon>
        <taxon>Bacillati</taxon>
        <taxon>Bacillota</taxon>
        <taxon>Bacilli</taxon>
        <taxon>Bacillales</taxon>
        <taxon>Bacillaceae</taxon>
        <taxon>Bacillus</taxon>
        <taxon>Bacillus cereus group</taxon>
    </lineage>
</organism>
<feature type="domain" description="Protective antigen Ca-binding" evidence="2">
    <location>
        <begin position="69"/>
        <end position="148"/>
    </location>
</feature>
<dbReference type="InterPro" id="IPR003896">
    <property type="entry name" value="Bacterial_exotoxin_B"/>
</dbReference>
<dbReference type="PRINTS" id="PR01391">
    <property type="entry name" value="BINARYTOXINB"/>
</dbReference>
<dbReference type="Gene3D" id="2.60.120.240">
    <property type="entry name" value="Protective antigen, heptamerisation domain"/>
    <property type="match status" value="1"/>
</dbReference>
<dbReference type="InterPro" id="IPR035088">
    <property type="entry name" value="PA_Ca-bd"/>
</dbReference>
<dbReference type="GO" id="GO:0005576">
    <property type="term" value="C:extracellular region"/>
    <property type="evidence" value="ECO:0007669"/>
    <property type="project" value="InterPro"/>
</dbReference>
<dbReference type="EMBL" id="JF521591">
    <property type="protein sequence ID" value="AEH76831.1"/>
    <property type="molecule type" value="Genomic_DNA"/>
</dbReference>
<evidence type="ECO:0000259" key="2">
    <source>
        <dbReference type="Pfam" id="PF03495"/>
    </source>
</evidence>
<evidence type="ECO:0000256" key="1">
    <source>
        <dbReference type="SAM" id="MobiDB-lite"/>
    </source>
</evidence>
<name>A0A6F7TMF5_BACTU</name>
<accession>A0A6F7TMF5</accession>
<dbReference type="GO" id="GO:0051260">
    <property type="term" value="P:protein homooligomerization"/>
    <property type="evidence" value="ECO:0007669"/>
    <property type="project" value="InterPro"/>
</dbReference>
<dbReference type="InterPro" id="IPR037149">
    <property type="entry name" value="PA_heptamer_dom_sf"/>
</dbReference>
<feature type="compositionally biased region" description="Polar residues" evidence="1">
    <location>
        <begin position="113"/>
        <end position="122"/>
    </location>
</feature>
<sequence>MVNNTNYRLQSGQNVTIDHLPAGYLSLKANPVTVGDKMYLTKFSPAVVDITPGKVAQIYITFDVLASPEDIDLDGIPNTLEINGYVWNPVTLAFEAYDPNNPVHQGLEVYRTNPLSKSTSGDPYSDSRKASKRDLSYLRPPYDHPWVAASPLIKARTLEYAVIPIAEISDAQGNSIATSFSQSVTTSDSQTHGANFSVSQEIGWSLVRPDINTSITSGYSGSRTWGTESTNETGSEEGISWETAVTVNTAEAADVTFTVVLRNEGSLYASNIHSTFNILLAGKVIATVSGISIAALGPGEQSAPFIVGDGTTLSLDDLKALQLGAPLTIEMTQVESDIREQNPFTGNWEVIGEWPDLFYDIDPKTVTFFYTEKDGTKTEYNVAARPTAGTDYIQITLGDLFNVVLGDKIQVTNDSVYINGILWDNTWTLYVKELDRLLSFLETPNPVLSEFPVYVDDIIELREPVASEVPTLIYTEFLPNYQKVKASVTPGIYGITKIEAEVLINGQIEKFPLTANPVGSQFYETAAFPTSADLNFLSRLFVTDGKPNADGTTGVLYTYDIAAPSDKEGYGYETVSSPQVIIDATSTALFPGGTTNQLKNPGPVNIDLNNLGVKGKTYVFQVESHRWSSSDISVTIGDQTVQLACDDVRPNQIEFKYEFKDNRPPVYQLYEGCRMYGYYEMLPEIPGDQIQKVTQINSNVNYNGTTMELYAHPYYNHNQSGDSPMNYSWGGPNGNLIFDSNQTAIQSGVSSFRVMGSTPQKVYDPNVKVRFYKSDNAANFFDVDVNGYTEEDDLDDTHSDYEDYTKAVELFGDHPVMLQLYTNKDFTEKGNFRHVYLDPYYNVGKHDLWTEFRIDTNHDPSGLSSYKIWPVEDYPYLQRGAKSSPIVSRTVMVTVPDNATTLPISWNIGGSGNADYARVQYKNVAGPGETERWRTVQTDAHIKVSLIGAFTANEAAGNKFTSLATQNIRNSLKIPTGQTSSNASIALPTEGINANAAGYLVRVQSVNISGDEVKVNVGNQLCYLGSSDYNMNIDRAAGSPGPSGTIAFPVRDEVLFVPVATGATTLNISATISNVSRLSSSGGTIHVDIIGYFSENSKLKFIPFGFVSTGRQTNEFTVNALPYHKIAAHLMNITIEGAPQTDYRNLLKINGGSTPYIHDLYVGLTDGISLRSSIKYDDIGRHSVLAYGVANNNPVNKVKIDSTPLNQYITANYIGYFH</sequence>
<proteinExistence type="predicted"/>
<feature type="region of interest" description="Disordered" evidence="1">
    <location>
        <begin position="110"/>
        <end position="130"/>
    </location>
</feature>
<evidence type="ECO:0000313" key="3">
    <source>
        <dbReference type="EMBL" id="AEH76831.1"/>
    </source>
</evidence>
<dbReference type="SUPFAM" id="SSF56988">
    <property type="entry name" value="Anthrax protective antigen"/>
    <property type="match status" value="1"/>
</dbReference>
<dbReference type="AlphaFoldDB" id="A0A6F7TMF5"/>
<reference evidence="3" key="1">
    <citation type="submission" date="2011-03" db="EMBL/GenBank/DDBJ databases">
        <title>Novel pesticidal protein genes from Bacillus thuringiensis strains.</title>
        <authorList>
            <person name="Liu Y."/>
            <person name="Ye W."/>
            <person name="Zhu L."/>
            <person name="Yin X."/>
            <person name="Geng C."/>
            <person name="Peng D."/>
            <person name="Ruan L."/>
            <person name="Sun M."/>
        </authorList>
    </citation>
    <scope>NUCLEOTIDE SEQUENCE</scope>
    <source>
        <strain evidence="3">Sbt041</strain>
    </source>
</reference>
<dbReference type="Gene3D" id="3.90.182.10">
    <property type="entry name" value="Toxin - Anthrax Protective Antigen,domain 1"/>
    <property type="match status" value="1"/>
</dbReference>